<gene>
    <name evidence="2" type="ORF">CR513_06317</name>
</gene>
<sequence>MEGATLTLEGPISREERRERHERHRRDEKRERRDRREEDRRDKLEMRKCKIPQFVRNCKPEIYIDWELKVEQVISSFDIQGQKGVRLVTLAYEDYALIWWTSMMDRVVNCTTSYSPFAQFVKELHVKVCSHIEKKVEQYAERANKDKTQEVFEEGDLVWVHLRNEWFPNLRKSKLLLKGCSTLDSNLGANYFEEGELDKDLKAPTPRRLRMSKTQGDPSESLYQYPNTTMFQSNLSIHPPNTRCPPNSNVSIFRDRKTKFNHFYPFFTRTYNMLEYIAKCIQEETKKRVQHPFYMIEHKCTKSDHLVPFMLGGKLDCIICPNIKLKLGLESKVKCTTQYVCKGKEKKIYMPKNCFVYVKRRVMTRKQFSSLCAKQMIVVAKGLHMCQHFDALQHTLGLTPKEKAITTMHQGLSPGHHLQVCPPSCSDSSNPHNQLVSLQTEFVYPSPNSCPFQLLGLSCPNCQSLLKI</sequence>
<evidence type="ECO:0000313" key="3">
    <source>
        <dbReference type="Proteomes" id="UP000257109"/>
    </source>
</evidence>
<protein>
    <submittedName>
        <fullName evidence="2">Uncharacterized protein</fullName>
    </submittedName>
</protein>
<comment type="caution">
    <text evidence="2">The sequence shown here is derived from an EMBL/GenBank/DDBJ whole genome shotgun (WGS) entry which is preliminary data.</text>
</comment>
<dbReference type="Proteomes" id="UP000257109">
    <property type="component" value="Unassembled WGS sequence"/>
</dbReference>
<evidence type="ECO:0000256" key="1">
    <source>
        <dbReference type="SAM" id="MobiDB-lite"/>
    </source>
</evidence>
<proteinExistence type="predicted"/>
<organism evidence="2 3">
    <name type="scientific">Mucuna pruriens</name>
    <name type="common">Velvet bean</name>
    <name type="synonym">Dolichos pruriens</name>
    <dbReference type="NCBI Taxonomy" id="157652"/>
    <lineage>
        <taxon>Eukaryota</taxon>
        <taxon>Viridiplantae</taxon>
        <taxon>Streptophyta</taxon>
        <taxon>Embryophyta</taxon>
        <taxon>Tracheophyta</taxon>
        <taxon>Spermatophyta</taxon>
        <taxon>Magnoliopsida</taxon>
        <taxon>eudicotyledons</taxon>
        <taxon>Gunneridae</taxon>
        <taxon>Pentapetalae</taxon>
        <taxon>rosids</taxon>
        <taxon>fabids</taxon>
        <taxon>Fabales</taxon>
        <taxon>Fabaceae</taxon>
        <taxon>Papilionoideae</taxon>
        <taxon>50 kb inversion clade</taxon>
        <taxon>NPAAA clade</taxon>
        <taxon>indigoferoid/millettioid clade</taxon>
        <taxon>Phaseoleae</taxon>
        <taxon>Mucuna</taxon>
    </lineage>
</organism>
<reference evidence="2" key="1">
    <citation type="submission" date="2018-05" db="EMBL/GenBank/DDBJ databases">
        <title>Draft genome of Mucuna pruriens seed.</title>
        <authorList>
            <person name="Nnadi N.E."/>
            <person name="Vos R."/>
            <person name="Hasami M.H."/>
            <person name="Devisetty U.K."/>
            <person name="Aguiy J.C."/>
        </authorList>
    </citation>
    <scope>NUCLEOTIDE SEQUENCE [LARGE SCALE GENOMIC DNA]</scope>
    <source>
        <strain evidence="2">JCA_2017</strain>
    </source>
</reference>
<feature type="region of interest" description="Disordered" evidence="1">
    <location>
        <begin position="1"/>
        <end position="41"/>
    </location>
</feature>
<keyword evidence="3" id="KW-1185">Reference proteome</keyword>
<evidence type="ECO:0000313" key="2">
    <source>
        <dbReference type="EMBL" id="RDY09315.1"/>
    </source>
</evidence>
<dbReference type="AlphaFoldDB" id="A0A371I2R2"/>
<feature type="non-terminal residue" evidence="2">
    <location>
        <position position="1"/>
    </location>
</feature>
<accession>A0A371I2R2</accession>
<feature type="compositionally biased region" description="Basic and acidic residues" evidence="1">
    <location>
        <begin position="28"/>
        <end position="41"/>
    </location>
</feature>
<dbReference type="EMBL" id="QJKJ01001077">
    <property type="protein sequence ID" value="RDY09315.1"/>
    <property type="molecule type" value="Genomic_DNA"/>
</dbReference>
<dbReference type="OrthoDB" id="1934635at2759"/>
<name>A0A371I2R2_MUCPR</name>